<accession>A0A7J6WKP3</accession>
<sequence>MEITNTERRSKKKIFGGEETSSSSSKKKKKNNMLIYVAVCYTELNDDEPDKNLVCYDWYAFDPRKSPVEQFELLQPATRMMTPFIHGRAAPPVITSISVDSKVYVFKTYVVETSSPPYPITYISMFDTPFLMLLHDQVGGELFEVGGFVLPPLAGPVSTNFFPVHSGGNCFYLIWTPDEHFRNNGGSLIQCLKFRIDRVIDYRGQQVWQATIDGCDSYVINGGYIRTCVPLEGNRKWKLERCGVKISHE</sequence>
<name>A0A7J6WKP3_THATH</name>
<dbReference type="AlphaFoldDB" id="A0A7J6WKP3"/>
<dbReference type="OrthoDB" id="2003590at2759"/>
<organism evidence="2 3">
    <name type="scientific">Thalictrum thalictroides</name>
    <name type="common">Rue-anemone</name>
    <name type="synonym">Anemone thalictroides</name>
    <dbReference type="NCBI Taxonomy" id="46969"/>
    <lineage>
        <taxon>Eukaryota</taxon>
        <taxon>Viridiplantae</taxon>
        <taxon>Streptophyta</taxon>
        <taxon>Embryophyta</taxon>
        <taxon>Tracheophyta</taxon>
        <taxon>Spermatophyta</taxon>
        <taxon>Magnoliopsida</taxon>
        <taxon>Ranunculales</taxon>
        <taxon>Ranunculaceae</taxon>
        <taxon>Thalictroideae</taxon>
        <taxon>Thalictrum</taxon>
    </lineage>
</organism>
<proteinExistence type="predicted"/>
<feature type="region of interest" description="Disordered" evidence="1">
    <location>
        <begin position="1"/>
        <end position="25"/>
    </location>
</feature>
<gene>
    <name evidence="2" type="ORF">FRX31_013215</name>
</gene>
<protein>
    <submittedName>
        <fullName evidence="2">Uncharacterized protein</fullName>
    </submittedName>
</protein>
<dbReference type="EMBL" id="JABWDY010014994">
    <property type="protein sequence ID" value="KAF5197190.1"/>
    <property type="molecule type" value="Genomic_DNA"/>
</dbReference>
<evidence type="ECO:0000313" key="2">
    <source>
        <dbReference type="EMBL" id="KAF5197190.1"/>
    </source>
</evidence>
<dbReference type="Proteomes" id="UP000554482">
    <property type="component" value="Unassembled WGS sequence"/>
</dbReference>
<evidence type="ECO:0000256" key="1">
    <source>
        <dbReference type="SAM" id="MobiDB-lite"/>
    </source>
</evidence>
<reference evidence="2 3" key="1">
    <citation type="submission" date="2020-06" db="EMBL/GenBank/DDBJ databases">
        <title>Transcriptomic and genomic resources for Thalictrum thalictroides and T. hernandezii: Facilitating candidate gene discovery in an emerging model plant lineage.</title>
        <authorList>
            <person name="Arias T."/>
            <person name="Riano-Pachon D.M."/>
            <person name="Di Stilio V.S."/>
        </authorList>
    </citation>
    <scope>NUCLEOTIDE SEQUENCE [LARGE SCALE GENOMIC DNA]</scope>
    <source>
        <strain evidence="3">cv. WT478/WT964</strain>
        <tissue evidence="2">Leaves</tissue>
    </source>
</reference>
<comment type="caution">
    <text evidence="2">The sequence shown here is derived from an EMBL/GenBank/DDBJ whole genome shotgun (WGS) entry which is preliminary data.</text>
</comment>
<keyword evidence="3" id="KW-1185">Reference proteome</keyword>
<evidence type="ECO:0000313" key="3">
    <source>
        <dbReference type="Proteomes" id="UP000554482"/>
    </source>
</evidence>